<reference evidence="2" key="1">
    <citation type="submission" date="2016-10" db="EMBL/GenBank/DDBJ databases">
        <authorList>
            <person name="Varghese N."/>
            <person name="Submissions S."/>
        </authorList>
    </citation>
    <scope>NUCLEOTIDE SEQUENCE [LARGE SCALE GENOMIC DNA]</scope>
    <source>
        <strain evidence="2">DSM 26382</strain>
    </source>
</reference>
<protein>
    <submittedName>
        <fullName evidence="1">Uncharacterized protein</fullName>
    </submittedName>
</protein>
<accession>A0A1G6PXM5</accession>
<proteinExistence type="predicted"/>
<keyword evidence="2" id="KW-1185">Reference proteome</keyword>
<evidence type="ECO:0000313" key="2">
    <source>
        <dbReference type="Proteomes" id="UP000199467"/>
    </source>
</evidence>
<dbReference type="AlphaFoldDB" id="A0A1G6PXM5"/>
<dbReference type="GeneID" id="57609065"/>
<evidence type="ECO:0000313" key="1">
    <source>
        <dbReference type="EMBL" id="SDC84721.1"/>
    </source>
</evidence>
<dbReference type="EMBL" id="FMZQ01000007">
    <property type="protein sequence ID" value="SDC84721.1"/>
    <property type="molecule type" value="Genomic_DNA"/>
</dbReference>
<name>A0A1G6PXM5_9GAMM</name>
<dbReference type="Proteomes" id="UP000199467">
    <property type="component" value="Unassembled WGS sequence"/>
</dbReference>
<organism evidence="1 2">
    <name type="scientific">Ectopseudomonas chengduensis</name>
    <dbReference type="NCBI Taxonomy" id="489632"/>
    <lineage>
        <taxon>Bacteria</taxon>
        <taxon>Pseudomonadati</taxon>
        <taxon>Pseudomonadota</taxon>
        <taxon>Gammaproteobacteria</taxon>
        <taxon>Pseudomonadales</taxon>
        <taxon>Pseudomonadaceae</taxon>
        <taxon>Ectopseudomonas</taxon>
    </lineage>
</organism>
<sequence>MLSITTKQVDWNAIEDVTEHFYGRADGDVLVTQKAPGEPGLDGSGSVYAMVWTGKALRAANDLEMYRFKKAIRAQQTQPL</sequence>
<dbReference type="RefSeq" id="WP_017362302.1">
    <property type="nucleotide sequence ID" value="NZ_FMZQ01000007.1"/>
</dbReference>
<gene>
    <name evidence="1" type="ORF">SAMN05216576_107139</name>
</gene>